<dbReference type="AlphaFoldDB" id="I5BW85"/>
<keyword evidence="3" id="KW-1185">Reference proteome</keyword>
<dbReference type="InterPro" id="IPR029063">
    <property type="entry name" value="SAM-dependent_MTases_sf"/>
</dbReference>
<evidence type="ECO:0000313" key="2">
    <source>
        <dbReference type="EMBL" id="EIM73837.1"/>
    </source>
</evidence>
<accession>I5BW85</accession>
<comment type="caution">
    <text evidence="2">The sequence shown here is derived from an EMBL/GenBank/DDBJ whole genome shotgun (WGS) entry which is preliminary data.</text>
</comment>
<dbReference type="SUPFAM" id="SSF53335">
    <property type="entry name" value="S-adenosyl-L-methionine-dependent methyltransferases"/>
    <property type="match status" value="1"/>
</dbReference>
<keyword evidence="1" id="KW-0175">Coiled coil</keyword>
<dbReference type="Proteomes" id="UP000005551">
    <property type="component" value="Unassembled WGS sequence"/>
</dbReference>
<organism evidence="2 3">
    <name type="scientific">Nitritalea halalkaliphila LW7</name>
    <dbReference type="NCBI Taxonomy" id="1189621"/>
    <lineage>
        <taxon>Bacteria</taxon>
        <taxon>Pseudomonadati</taxon>
        <taxon>Bacteroidota</taxon>
        <taxon>Cytophagia</taxon>
        <taxon>Cytophagales</taxon>
        <taxon>Cyclobacteriaceae</taxon>
        <taxon>Nitritalea</taxon>
    </lineage>
</organism>
<feature type="coiled-coil region" evidence="1">
    <location>
        <begin position="75"/>
        <end position="121"/>
    </location>
</feature>
<dbReference type="Gene3D" id="3.40.50.150">
    <property type="entry name" value="Vaccinia Virus protein VP39"/>
    <property type="match status" value="1"/>
</dbReference>
<keyword evidence="2" id="KW-0489">Methyltransferase</keyword>
<reference evidence="2 3" key="1">
    <citation type="submission" date="2012-05" db="EMBL/GenBank/DDBJ databases">
        <title>Genome sequence of Nitritalea halalkaliphila LW7.</title>
        <authorList>
            <person name="Jangir P.K."/>
            <person name="Singh A."/>
            <person name="Shivaji S."/>
            <person name="Sharma R."/>
        </authorList>
    </citation>
    <scope>NUCLEOTIDE SEQUENCE [LARGE SCALE GENOMIC DNA]</scope>
    <source>
        <strain evidence="2 3">LW7</strain>
    </source>
</reference>
<protein>
    <submittedName>
        <fullName evidence="2">Adenine-specific DNA-methyltransferase</fullName>
    </submittedName>
</protein>
<dbReference type="GO" id="GO:0008168">
    <property type="term" value="F:methyltransferase activity"/>
    <property type="evidence" value="ECO:0007669"/>
    <property type="project" value="UniProtKB-KW"/>
</dbReference>
<dbReference type="PATRIC" id="fig|1189621.3.peg.3556"/>
<proteinExistence type="predicted"/>
<dbReference type="EMBL" id="AJYA01000054">
    <property type="protein sequence ID" value="EIM73837.1"/>
    <property type="molecule type" value="Genomic_DNA"/>
</dbReference>
<dbReference type="STRING" id="1189621.A3SI_17122"/>
<name>I5BW85_9BACT</name>
<gene>
    <name evidence="2" type="ORF">A3SI_17122</name>
</gene>
<keyword evidence="2" id="KW-0808">Transferase</keyword>
<evidence type="ECO:0000256" key="1">
    <source>
        <dbReference type="SAM" id="Coils"/>
    </source>
</evidence>
<sequence>MHLASDKSSIILDFFSGSASTAQAVFKLNFSDGGKRKFICSQIPEVVSKKEPAFNFLNSIDKPNKITEVGKERIRRAGNKILKEKKEEIEQLKAKSSLIQTEEEKAKIQELEEMIAKLDIGFKVFKLDSSNIEAWDTEMPETAKAARPDWKKSRNHLKKGRTEEDLLYELLLKQGLLLTSPIEERSIAGAKVYNISHGELFICMNAPITMEVIEGIGNWGKESIAEAIVDLKPVLVLKDEAFGTDDAFKTNAELRLKNEFGFAKVNTL</sequence>
<evidence type="ECO:0000313" key="3">
    <source>
        <dbReference type="Proteomes" id="UP000005551"/>
    </source>
</evidence>
<dbReference type="GO" id="GO:0032259">
    <property type="term" value="P:methylation"/>
    <property type="evidence" value="ECO:0007669"/>
    <property type="project" value="UniProtKB-KW"/>
</dbReference>